<dbReference type="Pfam" id="PF12864">
    <property type="entry name" value="DUF3822"/>
    <property type="match status" value="1"/>
</dbReference>
<dbReference type="Gene3D" id="3.30.420.250">
    <property type="match status" value="1"/>
</dbReference>
<keyword evidence="2" id="KW-1185">Reference proteome</keyword>
<proteinExistence type="predicted"/>
<evidence type="ECO:0000313" key="1">
    <source>
        <dbReference type="EMBL" id="GAA4471008.1"/>
    </source>
</evidence>
<accession>A0ABP8NTC0</accession>
<reference evidence="2" key="1">
    <citation type="journal article" date="2019" name="Int. J. Syst. Evol. Microbiol.">
        <title>The Global Catalogue of Microorganisms (GCM) 10K type strain sequencing project: providing services to taxonomists for standard genome sequencing and annotation.</title>
        <authorList>
            <consortium name="The Broad Institute Genomics Platform"/>
            <consortium name="The Broad Institute Genome Sequencing Center for Infectious Disease"/>
            <person name="Wu L."/>
            <person name="Ma J."/>
        </authorList>
    </citation>
    <scope>NUCLEOTIDE SEQUENCE [LARGE SCALE GENOMIC DNA]</scope>
    <source>
        <strain evidence="2">JCM 17927</strain>
    </source>
</reference>
<name>A0ABP8NTC0_9BACT</name>
<dbReference type="Proteomes" id="UP001501175">
    <property type="component" value="Unassembled WGS sequence"/>
</dbReference>
<dbReference type="CDD" id="cd24013">
    <property type="entry name" value="ASKHA_ATPase_BT3980-like"/>
    <property type="match status" value="1"/>
</dbReference>
<dbReference type="EMBL" id="BAABHD010000084">
    <property type="protein sequence ID" value="GAA4471008.1"/>
    <property type="molecule type" value="Genomic_DNA"/>
</dbReference>
<comment type="caution">
    <text evidence="1">The sequence shown here is derived from an EMBL/GenBank/DDBJ whole genome shotgun (WGS) entry which is preliminary data.</text>
</comment>
<gene>
    <name evidence="1" type="ORF">GCM10023189_60730</name>
</gene>
<organism evidence="1 2">
    <name type="scientific">Nibrella saemangeumensis</name>
    <dbReference type="NCBI Taxonomy" id="1084526"/>
    <lineage>
        <taxon>Bacteria</taxon>
        <taxon>Pseudomonadati</taxon>
        <taxon>Bacteroidota</taxon>
        <taxon>Cytophagia</taxon>
        <taxon>Cytophagales</taxon>
        <taxon>Spirosomataceae</taxon>
        <taxon>Nibrella</taxon>
    </lineage>
</organism>
<dbReference type="Gene3D" id="3.30.420.260">
    <property type="match status" value="1"/>
</dbReference>
<protein>
    <submittedName>
        <fullName evidence="1">DUF3822 family protein</fullName>
    </submittedName>
</protein>
<dbReference type="RefSeq" id="WP_345250349.1">
    <property type="nucleotide sequence ID" value="NZ_BAABHD010000084.1"/>
</dbReference>
<sequence>MQTEIAISPTVAVRQDQFDASQAEKSVLCLEVSKDRFRFALLDQNRHCCWLEDYAFPSLLTERPASEALPALFQGNPILQISQWQEIRIAINSGSFTLVPGNLFRREYANSYLSLMRGNALPAHEFAQAYEHEEGFYSVFNAEHPLADYFSATYPLQQLTFVHQTSALIRAATAVDRELPSTQNLLLYFENEFITIILHSNRRLIYCNRFGYKQAQDLAYYILYVIAELNLEPYSVNALLYGEITPFADIYTELTRFLPHLSFGHTPPGLTLTAGFDDLPDHRYISLYGLALLPFNAGR</sequence>
<dbReference type="InterPro" id="IPR024213">
    <property type="entry name" value="DUF3822"/>
</dbReference>
<evidence type="ECO:0000313" key="2">
    <source>
        <dbReference type="Proteomes" id="UP001501175"/>
    </source>
</evidence>